<keyword evidence="2" id="KW-1185">Reference proteome</keyword>
<reference evidence="2" key="2">
    <citation type="submission" date="2009-11" db="EMBL/GenBank/DDBJ databases">
        <title>The Genome Sequence of Allomyces macrogynus strain ATCC 38327.</title>
        <authorList>
            <consortium name="The Broad Institute Genome Sequencing Platform"/>
            <person name="Russ C."/>
            <person name="Cuomo C."/>
            <person name="Shea T."/>
            <person name="Young S.K."/>
            <person name="Zeng Q."/>
            <person name="Koehrsen M."/>
            <person name="Haas B."/>
            <person name="Borodovsky M."/>
            <person name="Guigo R."/>
            <person name="Alvarado L."/>
            <person name="Berlin A."/>
            <person name="Borenstein D."/>
            <person name="Chen Z."/>
            <person name="Engels R."/>
            <person name="Freedman E."/>
            <person name="Gellesch M."/>
            <person name="Goldberg J."/>
            <person name="Griggs A."/>
            <person name="Gujja S."/>
            <person name="Heiman D."/>
            <person name="Hepburn T."/>
            <person name="Howarth C."/>
            <person name="Jen D."/>
            <person name="Larson L."/>
            <person name="Lewis B."/>
            <person name="Mehta T."/>
            <person name="Park D."/>
            <person name="Pearson M."/>
            <person name="Roberts A."/>
            <person name="Saif S."/>
            <person name="Shenoy N."/>
            <person name="Sisk P."/>
            <person name="Stolte C."/>
            <person name="Sykes S."/>
            <person name="Walk T."/>
            <person name="White J."/>
            <person name="Yandava C."/>
            <person name="Burger G."/>
            <person name="Gray M.W."/>
            <person name="Holland P.W.H."/>
            <person name="King N."/>
            <person name="Lang F.B.F."/>
            <person name="Roger A.J."/>
            <person name="Ruiz-Trillo I."/>
            <person name="Lander E."/>
            <person name="Nusbaum C."/>
        </authorList>
    </citation>
    <scope>NUCLEOTIDE SEQUENCE [LARGE SCALE GENOMIC DNA]</scope>
    <source>
        <strain evidence="2">ATCC 38327</strain>
    </source>
</reference>
<dbReference type="EMBL" id="GG745351">
    <property type="protein sequence ID" value="KNE66872.1"/>
    <property type="molecule type" value="Genomic_DNA"/>
</dbReference>
<dbReference type="Proteomes" id="UP000054350">
    <property type="component" value="Unassembled WGS sequence"/>
</dbReference>
<name>A0A0L0SWJ0_ALLM3</name>
<evidence type="ECO:0000313" key="1">
    <source>
        <dbReference type="EMBL" id="KNE66872.1"/>
    </source>
</evidence>
<evidence type="ECO:0000313" key="2">
    <source>
        <dbReference type="Proteomes" id="UP000054350"/>
    </source>
</evidence>
<sequence length="74" mass="8291">MDIDELPEHHDASNSYSYAQLVQENGPPTQQFVIPQGTSRRDPVANPYFMADVEFRSNVKIYADLVDGGYQISG</sequence>
<protein>
    <submittedName>
        <fullName evidence="1">Uncharacterized protein</fullName>
    </submittedName>
</protein>
<organism evidence="1 2">
    <name type="scientific">Allomyces macrogynus (strain ATCC 38327)</name>
    <name type="common">Allomyces javanicus var. macrogynus</name>
    <dbReference type="NCBI Taxonomy" id="578462"/>
    <lineage>
        <taxon>Eukaryota</taxon>
        <taxon>Fungi</taxon>
        <taxon>Fungi incertae sedis</taxon>
        <taxon>Blastocladiomycota</taxon>
        <taxon>Blastocladiomycetes</taxon>
        <taxon>Blastocladiales</taxon>
        <taxon>Blastocladiaceae</taxon>
        <taxon>Allomyces</taxon>
    </lineage>
</organism>
<gene>
    <name evidence="1" type="ORF">AMAG_11349</name>
</gene>
<dbReference type="AlphaFoldDB" id="A0A0L0SWJ0"/>
<proteinExistence type="predicted"/>
<reference evidence="1 2" key="1">
    <citation type="submission" date="2009-11" db="EMBL/GenBank/DDBJ databases">
        <title>Annotation of Allomyces macrogynus ATCC 38327.</title>
        <authorList>
            <consortium name="The Broad Institute Genome Sequencing Platform"/>
            <person name="Russ C."/>
            <person name="Cuomo C."/>
            <person name="Burger G."/>
            <person name="Gray M.W."/>
            <person name="Holland P.W.H."/>
            <person name="King N."/>
            <person name="Lang F.B.F."/>
            <person name="Roger A.J."/>
            <person name="Ruiz-Trillo I."/>
            <person name="Young S.K."/>
            <person name="Zeng Q."/>
            <person name="Gargeya S."/>
            <person name="Fitzgerald M."/>
            <person name="Haas B."/>
            <person name="Abouelleil A."/>
            <person name="Alvarado L."/>
            <person name="Arachchi H.M."/>
            <person name="Berlin A."/>
            <person name="Chapman S.B."/>
            <person name="Gearin G."/>
            <person name="Goldberg J."/>
            <person name="Griggs A."/>
            <person name="Gujja S."/>
            <person name="Hansen M."/>
            <person name="Heiman D."/>
            <person name="Howarth C."/>
            <person name="Larimer J."/>
            <person name="Lui A."/>
            <person name="MacDonald P.J.P."/>
            <person name="McCowen C."/>
            <person name="Montmayeur A."/>
            <person name="Murphy C."/>
            <person name="Neiman D."/>
            <person name="Pearson M."/>
            <person name="Priest M."/>
            <person name="Roberts A."/>
            <person name="Saif S."/>
            <person name="Shea T."/>
            <person name="Sisk P."/>
            <person name="Stolte C."/>
            <person name="Sykes S."/>
            <person name="Wortman J."/>
            <person name="Nusbaum C."/>
            <person name="Birren B."/>
        </authorList>
    </citation>
    <scope>NUCLEOTIDE SEQUENCE [LARGE SCALE GENOMIC DNA]</scope>
    <source>
        <strain evidence="1 2">ATCC 38327</strain>
    </source>
</reference>
<accession>A0A0L0SWJ0</accession>
<dbReference type="VEuPathDB" id="FungiDB:AMAG_11349"/>